<keyword evidence="4" id="KW-1185">Reference proteome</keyword>
<dbReference type="AlphaFoldDB" id="A0A812X8J5"/>
<evidence type="ECO:0000313" key="4">
    <source>
        <dbReference type="Proteomes" id="UP000649617"/>
    </source>
</evidence>
<organism evidence="3 4">
    <name type="scientific">Symbiodinium pilosum</name>
    <name type="common">Dinoflagellate</name>
    <dbReference type="NCBI Taxonomy" id="2952"/>
    <lineage>
        <taxon>Eukaryota</taxon>
        <taxon>Sar</taxon>
        <taxon>Alveolata</taxon>
        <taxon>Dinophyceae</taxon>
        <taxon>Suessiales</taxon>
        <taxon>Symbiodiniaceae</taxon>
        <taxon>Symbiodinium</taxon>
    </lineage>
</organism>
<accession>A0A812X8J5</accession>
<evidence type="ECO:0008006" key="5">
    <source>
        <dbReference type="Google" id="ProtNLM"/>
    </source>
</evidence>
<gene>
    <name evidence="3" type="ORF">SPIL2461_LOCUS20154</name>
</gene>
<evidence type="ECO:0000256" key="2">
    <source>
        <dbReference type="SAM" id="SignalP"/>
    </source>
</evidence>
<dbReference type="Proteomes" id="UP000649617">
    <property type="component" value="Unassembled WGS sequence"/>
</dbReference>
<name>A0A812X8J5_SYMPI</name>
<evidence type="ECO:0000313" key="3">
    <source>
        <dbReference type="EMBL" id="CAE7710969.1"/>
    </source>
</evidence>
<reference evidence="3" key="1">
    <citation type="submission" date="2021-02" db="EMBL/GenBank/DDBJ databases">
        <authorList>
            <person name="Dougan E. K."/>
            <person name="Rhodes N."/>
            <person name="Thang M."/>
            <person name="Chan C."/>
        </authorList>
    </citation>
    <scope>NUCLEOTIDE SEQUENCE</scope>
</reference>
<keyword evidence="2" id="KW-0732">Signal</keyword>
<feature type="chain" id="PRO_5032981687" description="Apple domain-containing protein" evidence="2">
    <location>
        <begin position="22"/>
        <end position="836"/>
    </location>
</feature>
<evidence type="ECO:0000256" key="1">
    <source>
        <dbReference type="SAM" id="MobiDB-lite"/>
    </source>
</evidence>
<feature type="signal peptide" evidence="2">
    <location>
        <begin position="1"/>
        <end position="21"/>
    </location>
</feature>
<dbReference type="EMBL" id="CAJNIZ010045115">
    <property type="protein sequence ID" value="CAE7710969.1"/>
    <property type="molecule type" value="Genomic_DNA"/>
</dbReference>
<feature type="region of interest" description="Disordered" evidence="1">
    <location>
        <begin position="291"/>
        <end position="319"/>
    </location>
</feature>
<dbReference type="OrthoDB" id="427776at2759"/>
<proteinExistence type="predicted"/>
<protein>
    <recommendedName>
        <fullName evidence="5">Apple domain-containing protein</fullName>
    </recommendedName>
</protein>
<comment type="caution">
    <text evidence="3">The sequence shown here is derived from an EMBL/GenBank/DDBJ whole genome shotgun (WGS) entry which is preliminary data.</text>
</comment>
<sequence length="836" mass="88478">MVGARAAMAFMMLSYLPMAAAFRGQGHLQTELAMNQSTPNLGLGIQAVSKYAGGNCQFMPAFDVAAFLVEEAPAAAKGVGMLAKPAVTAVQVATKAVAATKMVPGAAAVADVVNRGAKAAGVAGAVAKGAGAANVVAKGTKTLTLASKAGLLGKVVGGALSLSNPIGIAWTAFQVGTTAYQLYELQKVLKDPSQLCAILSDWVPPYDHALCLKNQGISKPHIPLPELPSPPAQLAAAKIDKRVVLAAAAVLMASSGGLALWHRSLHSVAYDQTICPRDMWLEDPTLVDWYSDTDSSDSSDSESSSGSLADEEEDQLGFPSAPMPRCNGLRWVSVPTSCQASDLSCQHRSCQQACCDDKNCSLYQFDESSLGKCWLGQASLFTSQKCEQWVGKLKVDENFQEDPRLYQQVMGLKKQPADALEEAKLKSCGRRQVSDEACAALICEDLCREKAACQFYQLRAGHQECWLGTSELPTGSPSKVTWHGGLLDAQSSPKEKGCEDGFFCPATQACVEDCKACSGFTSSAEGRCRRTSEEGICDPNSWQDKLGGTALNSTQCKGLERVVVKMSEETGFNGHAICQEACCSDPACVMYQVRSKAAQEVKRKAGDTVHCWLGLVDSSLNHLFKCGGGGWVGDRRSWEGGFLSSRGCPSSAGAACLMTGECVQSCASQCPGAEAFDADSNACVASAPSDEKEAIPVVATSDDSSSSYYISTTDEAAADTLLMVTQNKHRLIETVSDDVCQTLSFGAKECKALSEDGRTSCSCSYPAAQTCSTWFKDGFHLRPVISEAGMLLLAGEGCDCFDEAESAGDFVCHFENLQELPLIKTSADAETALRIP</sequence>